<dbReference type="Pfam" id="PF01966">
    <property type="entry name" value="HD"/>
    <property type="match status" value="1"/>
</dbReference>
<evidence type="ECO:0000313" key="4">
    <source>
        <dbReference type="EMBL" id="BAL52834.1"/>
    </source>
</evidence>
<feature type="domain" description="HD" evidence="3">
    <location>
        <begin position="75"/>
        <end position="200"/>
    </location>
</feature>
<sequence length="348" mass="40120">MTIRERLEQLERETLAPYAAKSSQSRGRPVPEPPDPVRTAFQRDRDRIIHCKAFRRLKHKTQVFLDPEEDHYRTRLTHTLEVAQIARTISRALRLNEDLTEAIALAHDLGHPPFGHTGEEALDAIVRHYVPHGGFRHYEQSLRVVDVLEKDGQGLNLTHEVREGIVGHSKGRADLSQAESEKTTTLEATVVRIADRIAYLNHDLDDGMRAGLLTSDDLPRDLIEFLGHTHSQRIARMVMDVVEQSDGKPIVQLSPAMLEAMNRMKEFMFERLYHHPRVLAEREKMRTIISQLFEYYMEHPDALPTNFRPREPSTEAHAQSVCDYIAGMTDRYAIQRYIQLFLPRNWGG</sequence>
<proteinExistence type="inferred from homology"/>
<keyword evidence="1 4" id="KW-0378">Hydrolase</keyword>
<organism evidence="4">
    <name type="scientific">uncultured prokaryote</name>
    <dbReference type="NCBI Taxonomy" id="198431"/>
    <lineage>
        <taxon>unclassified sequences</taxon>
        <taxon>environmental samples</taxon>
    </lineage>
</organism>
<dbReference type="AlphaFoldDB" id="H5S9J8"/>
<dbReference type="InterPro" id="IPR026875">
    <property type="entry name" value="PHydrolase_assoc_dom"/>
</dbReference>
<dbReference type="EMBL" id="AP011640">
    <property type="protein sequence ID" value="BAL52834.1"/>
    <property type="molecule type" value="Genomic_DNA"/>
</dbReference>
<evidence type="ECO:0000256" key="2">
    <source>
        <dbReference type="SAM" id="MobiDB-lite"/>
    </source>
</evidence>
<dbReference type="PANTHER" id="PTHR35795:SF1">
    <property type="entry name" value="BIS(5'-NUCLEOSYL)-TETRAPHOSPHATASE, SYMMETRICAL"/>
    <property type="match status" value="1"/>
</dbReference>
<dbReference type="InterPro" id="IPR023023">
    <property type="entry name" value="dNTPase_2"/>
</dbReference>
<dbReference type="NCBIfam" id="NF002327">
    <property type="entry name" value="PRK01286.1-2"/>
    <property type="match status" value="1"/>
</dbReference>
<dbReference type="InterPro" id="IPR003607">
    <property type="entry name" value="HD/PDEase_dom"/>
</dbReference>
<gene>
    <name evidence="4" type="ORF">HGMM_F03C06C39</name>
</gene>
<dbReference type="HAMAP" id="MF_01212">
    <property type="entry name" value="dGTPase_type2"/>
    <property type="match status" value="1"/>
</dbReference>
<dbReference type="InterPro" id="IPR051094">
    <property type="entry name" value="Diverse_Catalytic_Enzymes"/>
</dbReference>
<dbReference type="SUPFAM" id="SSF109604">
    <property type="entry name" value="HD-domain/PDEase-like"/>
    <property type="match status" value="1"/>
</dbReference>
<dbReference type="SMART" id="SM00471">
    <property type="entry name" value="HDc"/>
    <property type="match status" value="1"/>
</dbReference>
<dbReference type="PANTHER" id="PTHR35795">
    <property type="entry name" value="SLR1885 PROTEIN"/>
    <property type="match status" value="1"/>
</dbReference>
<dbReference type="InterPro" id="IPR006261">
    <property type="entry name" value="dGTPase"/>
</dbReference>
<evidence type="ECO:0000259" key="3">
    <source>
        <dbReference type="PROSITE" id="PS51831"/>
    </source>
</evidence>
<dbReference type="GO" id="GO:0016793">
    <property type="term" value="F:triphosphoric monoester hydrolase activity"/>
    <property type="evidence" value="ECO:0007669"/>
    <property type="project" value="InterPro"/>
</dbReference>
<dbReference type="CDD" id="cd00077">
    <property type="entry name" value="HDc"/>
    <property type="match status" value="1"/>
</dbReference>
<reference evidence="4" key="2">
    <citation type="journal article" date="2012" name="PLoS ONE">
        <title>A Deeply Branching Thermophilic Bacterium with an Ancient Acetyl-CoA Pathway Dominates a Subsurface Ecosystem.</title>
        <authorList>
            <person name="Takami H."/>
            <person name="Noguchi H."/>
            <person name="Takaki Y."/>
            <person name="Uchiyama I."/>
            <person name="Toyoda A."/>
            <person name="Nishi S."/>
            <person name="Chee G.-J."/>
            <person name="Arai W."/>
            <person name="Nunoura T."/>
            <person name="Itoh T."/>
            <person name="Hattori M."/>
            <person name="Takai K."/>
        </authorList>
    </citation>
    <scope>NUCLEOTIDE SEQUENCE</scope>
</reference>
<dbReference type="InterPro" id="IPR006674">
    <property type="entry name" value="HD_domain"/>
</dbReference>
<dbReference type="PROSITE" id="PS51831">
    <property type="entry name" value="HD"/>
    <property type="match status" value="1"/>
</dbReference>
<name>H5S9J8_9ZZZZ</name>
<evidence type="ECO:0000256" key="1">
    <source>
        <dbReference type="ARBA" id="ARBA00022801"/>
    </source>
</evidence>
<dbReference type="Gene3D" id="1.10.3210.10">
    <property type="entry name" value="Hypothetical protein af1432"/>
    <property type="match status" value="1"/>
</dbReference>
<accession>H5S9J8</accession>
<reference evidence="4" key="1">
    <citation type="journal article" date="2005" name="Environ. Microbiol.">
        <title>Genetic and functional properties of uncultivated thermophilic crenarchaeotes from a subsurface gold mine as revealed by analysis of genome fragments.</title>
        <authorList>
            <person name="Nunoura T."/>
            <person name="Hirayama H."/>
            <person name="Takami H."/>
            <person name="Oida H."/>
            <person name="Nishi S."/>
            <person name="Shimamura S."/>
            <person name="Suzuki Y."/>
            <person name="Inagaki F."/>
            <person name="Takai K."/>
            <person name="Nealson K.H."/>
            <person name="Horikoshi K."/>
        </authorList>
    </citation>
    <scope>NUCLEOTIDE SEQUENCE</scope>
</reference>
<protein>
    <submittedName>
        <fullName evidence="4">DNTP triphosphohydrolase</fullName>
    </submittedName>
</protein>
<dbReference type="NCBIfam" id="TIGR01353">
    <property type="entry name" value="dGTP_triPase"/>
    <property type="match status" value="1"/>
</dbReference>
<dbReference type="Pfam" id="PF13286">
    <property type="entry name" value="HD_assoc"/>
    <property type="match status" value="1"/>
</dbReference>
<feature type="region of interest" description="Disordered" evidence="2">
    <location>
        <begin position="13"/>
        <end position="42"/>
    </location>
</feature>